<evidence type="ECO:0000313" key="3">
    <source>
        <dbReference type="Proteomes" id="UP001302020"/>
    </source>
</evidence>
<accession>A0ABZ0JL36</accession>
<dbReference type="Pfam" id="PF07484">
    <property type="entry name" value="Collar"/>
    <property type="match status" value="1"/>
</dbReference>
<feature type="domain" description="Phage tail collar" evidence="1">
    <location>
        <begin position="6"/>
        <end position="62"/>
    </location>
</feature>
<dbReference type="EMBL" id="CP126172">
    <property type="protein sequence ID" value="WOS40496.1"/>
    <property type="molecule type" value="Genomic_DNA"/>
</dbReference>
<reference evidence="2 3" key="1">
    <citation type="submission" date="2023-05" db="EMBL/GenBank/DDBJ databases">
        <title>Xanthomonas rydalmerenesis sp. nov., a novel Xanthomonas species isolated from Fragaria x ananassa.</title>
        <authorList>
            <person name="McKnight D.J.E."/>
            <person name="Wong-Bajracharya J."/>
            <person name="Okoh E.B."/>
            <person name="Snijders F."/>
            <person name="Lidbetter F."/>
            <person name="Webster J."/>
            <person name="Djordjevic S.P."/>
            <person name="Bogema D.R."/>
            <person name="Chapman T.A."/>
        </authorList>
    </citation>
    <scope>NUCLEOTIDE SEQUENCE [LARGE SCALE GENOMIC DNA]</scope>
    <source>
        <strain evidence="2 3">DAR34883</strain>
    </source>
</reference>
<dbReference type="InterPro" id="IPR037053">
    <property type="entry name" value="Phage_tail_collar_dom_sf"/>
</dbReference>
<dbReference type="InterPro" id="IPR011083">
    <property type="entry name" value="Phage_tail_collar_dom"/>
</dbReference>
<evidence type="ECO:0000259" key="1">
    <source>
        <dbReference type="Pfam" id="PF07484"/>
    </source>
</evidence>
<evidence type="ECO:0000313" key="2">
    <source>
        <dbReference type="EMBL" id="WOS40496.1"/>
    </source>
</evidence>
<dbReference type="RefSeq" id="WP_317843945.1">
    <property type="nucleotide sequence ID" value="NZ_CP126170.1"/>
</dbReference>
<dbReference type="Gene3D" id="3.90.1340.10">
    <property type="entry name" value="Phage tail collar domain"/>
    <property type="match status" value="1"/>
</dbReference>
<organism evidence="2 3">
    <name type="scientific">Xanthomonas rydalmerensis</name>
    <dbReference type="NCBI Taxonomy" id="3046274"/>
    <lineage>
        <taxon>Bacteria</taxon>
        <taxon>Pseudomonadati</taxon>
        <taxon>Pseudomonadota</taxon>
        <taxon>Gammaproteobacteria</taxon>
        <taxon>Lysobacterales</taxon>
        <taxon>Lysobacteraceae</taxon>
        <taxon>Xanthomonas</taxon>
    </lineage>
</organism>
<sequence length="182" mass="19508">MDAYTGQIILFASFFEPRNWAFCDGRSLPIKNYVALYSLIGTVYGGDGVTTFNLPDLRSRVPIGQGQGEARAPAPQLTARVLGQQLGAESVTLKLAEIPAHRHTLQATTATATTVVPVNNLLAAPPAPNVEYFTPSSTTQKELSLSADTVETAGANQAHPNRMPTQALNYLICLNGLFPNRP</sequence>
<keyword evidence="3" id="KW-1185">Reference proteome</keyword>
<name>A0ABZ0JL36_9XANT</name>
<dbReference type="Proteomes" id="UP001302020">
    <property type="component" value="Chromosome"/>
</dbReference>
<proteinExistence type="predicted"/>
<protein>
    <submittedName>
        <fullName evidence="2">Tail fiber protein</fullName>
    </submittedName>
</protein>
<gene>
    <name evidence="2" type="ORF">QN243_19215</name>
</gene>
<dbReference type="SUPFAM" id="SSF88874">
    <property type="entry name" value="Receptor-binding domain of short tail fibre protein gp12"/>
    <property type="match status" value="1"/>
</dbReference>